<dbReference type="PRINTS" id="PR00727">
    <property type="entry name" value="LEADERPTASE"/>
</dbReference>
<dbReference type="Gene3D" id="2.10.109.10">
    <property type="entry name" value="Umud Fragment, subunit A"/>
    <property type="match status" value="1"/>
</dbReference>
<evidence type="ECO:0000256" key="7">
    <source>
        <dbReference type="ARBA" id="ARBA00022801"/>
    </source>
</evidence>
<keyword evidence="14" id="KW-1185">Reference proteome</keyword>
<dbReference type="AlphaFoldDB" id="A0AAD4H8A2"/>
<feature type="active site" evidence="11">
    <location>
        <position position="87"/>
    </location>
</feature>
<gene>
    <name evidence="13" type="ORF">BGZ95_006386</name>
</gene>
<dbReference type="PANTHER" id="PTHR46041:SF2">
    <property type="entry name" value="MITOCHONDRIAL INNER MEMBRANE PROTEASE SUBUNIT 2"/>
    <property type="match status" value="1"/>
</dbReference>
<sequence length="180" mass="20919">MSFVPALRRWTWSVLPWVPVGLYFTEHGYSLGTVNGRSMQPTLNPDSNQLKKDVVLFNHWAIDRYDFNIGDVVTLRHPDKPERTVIKRIVALEGDVVQTRAPYPEAHVRVPRGHCWVEGDELFHSRDSNHYGPVPLGLVRSKVEYVLYPLNRFGKIPDKPRGNRVRYAPNHKVYNRLDHE</sequence>
<protein>
    <recommendedName>
        <fullName evidence="3">Mitochondrial inner membrane protease subunit 2</fullName>
    </recommendedName>
</protein>
<dbReference type="GO" id="GO:0042720">
    <property type="term" value="C:mitochondrial inner membrane peptidase complex"/>
    <property type="evidence" value="ECO:0007669"/>
    <property type="project" value="InterPro"/>
</dbReference>
<dbReference type="InterPro" id="IPR036286">
    <property type="entry name" value="LexA/Signal_pep-like_sf"/>
</dbReference>
<evidence type="ECO:0000256" key="2">
    <source>
        <dbReference type="ARBA" id="ARBA00007066"/>
    </source>
</evidence>
<evidence type="ECO:0000256" key="8">
    <source>
        <dbReference type="ARBA" id="ARBA00022989"/>
    </source>
</evidence>
<dbReference type="InterPro" id="IPR037730">
    <property type="entry name" value="IMP2"/>
</dbReference>
<keyword evidence="9" id="KW-0496">Mitochondrion</keyword>
<evidence type="ECO:0000256" key="4">
    <source>
        <dbReference type="ARBA" id="ARBA00022670"/>
    </source>
</evidence>
<evidence type="ECO:0000259" key="12">
    <source>
        <dbReference type="Pfam" id="PF10502"/>
    </source>
</evidence>
<evidence type="ECO:0000256" key="9">
    <source>
        <dbReference type="ARBA" id="ARBA00023128"/>
    </source>
</evidence>
<reference evidence="13" key="1">
    <citation type="journal article" date="2020" name="Fungal Divers.">
        <title>Resolving the Mortierellaceae phylogeny through synthesis of multi-gene phylogenetics and phylogenomics.</title>
        <authorList>
            <person name="Vandepol N."/>
            <person name="Liber J."/>
            <person name="Desiro A."/>
            <person name="Na H."/>
            <person name="Kennedy M."/>
            <person name="Barry K."/>
            <person name="Grigoriev I.V."/>
            <person name="Miller A.N."/>
            <person name="O'Donnell K."/>
            <person name="Stajich J.E."/>
            <person name="Bonito G."/>
        </authorList>
    </citation>
    <scope>NUCLEOTIDE SEQUENCE</scope>
    <source>
        <strain evidence="13">NRRL 28262</strain>
    </source>
</reference>
<evidence type="ECO:0000313" key="13">
    <source>
        <dbReference type="EMBL" id="KAG0277160.1"/>
    </source>
</evidence>
<keyword evidence="8" id="KW-1133">Transmembrane helix</keyword>
<proteinExistence type="inferred from homology"/>
<dbReference type="InterPro" id="IPR000223">
    <property type="entry name" value="Pept_S26A_signal_pept_1"/>
</dbReference>
<dbReference type="SUPFAM" id="SSF51306">
    <property type="entry name" value="LexA/Signal peptidase"/>
    <property type="match status" value="1"/>
</dbReference>
<comment type="caution">
    <text evidence="13">The sequence shown here is derived from an EMBL/GenBank/DDBJ whole genome shotgun (WGS) entry which is preliminary data.</text>
</comment>
<evidence type="ECO:0000256" key="3">
    <source>
        <dbReference type="ARBA" id="ARBA00013650"/>
    </source>
</evidence>
<dbReference type="GO" id="GO:0006465">
    <property type="term" value="P:signal peptide processing"/>
    <property type="evidence" value="ECO:0007669"/>
    <property type="project" value="InterPro"/>
</dbReference>
<evidence type="ECO:0000256" key="1">
    <source>
        <dbReference type="ARBA" id="ARBA00004434"/>
    </source>
</evidence>
<dbReference type="Pfam" id="PF10502">
    <property type="entry name" value="Peptidase_S26"/>
    <property type="match status" value="1"/>
</dbReference>
<keyword evidence="5" id="KW-0812">Transmembrane</keyword>
<keyword evidence="6" id="KW-0999">Mitochondrion inner membrane</keyword>
<evidence type="ECO:0000256" key="11">
    <source>
        <dbReference type="PIRSR" id="PIRSR600223-1"/>
    </source>
</evidence>
<dbReference type="GO" id="GO:0006627">
    <property type="term" value="P:protein processing involved in protein targeting to mitochondrion"/>
    <property type="evidence" value="ECO:0007669"/>
    <property type="project" value="InterPro"/>
</dbReference>
<keyword evidence="10" id="KW-0472">Membrane</keyword>
<dbReference type="InterPro" id="IPR019533">
    <property type="entry name" value="Peptidase_S26"/>
</dbReference>
<keyword evidence="4" id="KW-0645">Protease</keyword>
<dbReference type="EMBL" id="JAAAIL010000298">
    <property type="protein sequence ID" value="KAG0277160.1"/>
    <property type="molecule type" value="Genomic_DNA"/>
</dbReference>
<accession>A0AAD4H8A2</accession>
<name>A0AAD4H8A2_9FUNG</name>
<keyword evidence="7" id="KW-0378">Hydrolase</keyword>
<dbReference type="GO" id="GO:0004252">
    <property type="term" value="F:serine-type endopeptidase activity"/>
    <property type="evidence" value="ECO:0007669"/>
    <property type="project" value="InterPro"/>
</dbReference>
<evidence type="ECO:0000313" key="14">
    <source>
        <dbReference type="Proteomes" id="UP001194580"/>
    </source>
</evidence>
<comment type="similarity">
    <text evidence="2">Belongs to the peptidase S26 family. IMP2 subfamily.</text>
</comment>
<evidence type="ECO:0000256" key="10">
    <source>
        <dbReference type="ARBA" id="ARBA00023136"/>
    </source>
</evidence>
<dbReference type="PANTHER" id="PTHR46041">
    <property type="entry name" value="MITOCHONDRIAL INNER MEMBRANE PROTEASE SUBUNIT 2"/>
    <property type="match status" value="1"/>
</dbReference>
<organism evidence="13 14">
    <name type="scientific">Linnemannia exigua</name>
    <dbReference type="NCBI Taxonomy" id="604196"/>
    <lineage>
        <taxon>Eukaryota</taxon>
        <taxon>Fungi</taxon>
        <taxon>Fungi incertae sedis</taxon>
        <taxon>Mucoromycota</taxon>
        <taxon>Mortierellomycotina</taxon>
        <taxon>Mortierellomycetes</taxon>
        <taxon>Mortierellales</taxon>
        <taxon>Mortierellaceae</taxon>
        <taxon>Linnemannia</taxon>
    </lineage>
</organism>
<evidence type="ECO:0000256" key="6">
    <source>
        <dbReference type="ARBA" id="ARBA00022792"/>
    </source>
</evidence>
<feature type="active site" evidence="11">
    <location>
        <position position="38"/>
    </location>
</feature>
<evidence type="ECO:0000256" key="5">
    <source>
        <dbReference type="ARBA" id="ARBA00022692"/>
    </source>
</evidence>
<feature type="domain" description="Peptidase S26" evidence="12">
    <location>
        <begin position="8"/>
        <end position="100"/>
    </location>
</feature>
<dbReference type="CDD" id="cd06530">
    <property type="entry name" value="S26_SPase_I"/>
    <property type="match status" value="1"/>
</dbReference>
<dbReference type="FunFam" id="2.10.109.10:FF:000005">
    <property type="entry name" value="Mitochondrial inner membrane protease subunit"/>
    <property type="match status" value="1"/>
</dbReference>
<dbReference type="Proteomes" id="UP001194580">
    <property type="component" value="Unassembled WGS sequence"/>
</dbReference>
<comment type="subcellular location">
    <subcellularLocation>
        <location evidence="1">Mitochondrion inner membrane</location>
        <topology evidence="1">Single-pass membrane protein</topology>
    </subcellularLocation>
</comment>